<evidence type="ECO:0000313" key="8">
    <source>
        <dbReference type="EMBL" id="GGD24047.1"/>
    </source>
</evidence>
<keyword evidence="2" id="KW-1003">Cell membrane</keyword>
<evidence type="ECO:0000256" key="4">
    <source>
        <dbReference type="ARBA" id="ARBA00022989"/>
    </source>
</evidence>
<organism evidence="9 10">
    <name type="scientific">Nocardioides daphniae</name>
    <dbReference type="NCBI Taxonomy" id="402297"/>
    <lineage>
        <taxon>Bacteria</taxon>
        <taxon>Bacillati</taxon>
        <taxon>Actinomycetota</taxon>
        <taxon>Actinomycetes</taxon>
        <taxon>Propionibacteriales</taxon>
        <taxon>Nocardioidaceae</taxon>
        <taxon>Nocardioides</taxon>
    </lineage>
</organism>
<reference evidence="9 10" key="1">
    <citation type="journal article" date="2008" name="Int. J. Syst. Evol. Microbiol.">
        <title>Nocardioides daphniae sp. nov., isolated from Daphnia cucullata (Crustacea: Cladocera).</title>
        <authorList>
            <person name="Toth E.M."/>
            <person name="Keki Z."/>
            <person name="Homonnay Z.G."/>
            <person name="Borsodi A.K."/>
            <person name="Marialigeti K."/>
            <person name="Schumann P."/>
        </authorList>
    </citation>
    <scope>NUCLEOTIDE SEQUENCE [LARGE SCALE GENOMIC DNA]</scope>
    <source>
        <strain evidence="9 10">JCM 16608</strain>
    </source>
</reference>
<reference evidence="8" key="2">
    <citation type="journal article" date="2014" name="Int. J. Syst. Evol. Microbiol.">
        <title>Complete genome of a new Firmicutes species belonging to the dominant human colonic microbiota ('Ruminococcus bicirculans') reveals two chromosomes and a selective capacity to utilize plant glucans.</title>
        <authorList>
            <consortium name="NISC Comparative Sequencing Program"/>
            <person name="Wegmann U."/>
            <person name="Louis P."/>
            <person name="Goesmann A."/>
            <person name="Henrissat B."/>
            <person name="Duncan S.H."/>
            <person name="Flint H.J."/>
        </authorList>
    </citation>
    <scope>NUCLEOTIDE SEQUENCE</scope>
    <source>
        <strain evidence="8">CCM 7403</strain>
    </source>
</reference>
<protein>
    <submittedName>
        <fullName evidence="8">Type II secretion system protein</fullName>
    </submittedName>
</protein>
<keyword evidence="4 6" id="KW-1133">Transmembrane helix</keyword>
<comment type="subcellular location">
    <subcellularLocation>
        <location evidence="1">Cell membrane</location>
        <topology evidence="1">Multi-pass membrane protein</topology>
    </subcellularLocation>
</comment>
<dbReference type="Pfam" id="PF00482">
    <property type="entry name" value="T2SSF"/>
    <property type="match status" value="1"/>
</dbReference>
<accession>A0A4V1CWN8</accession>
<proteinExistence type="predicted"/>
<evidence type="ECO:0000256" key="2">
    <source>
        <dbReference type="ARBA" id="ARBA00022475"/>
    </source>
</evidence>
<dbReference type="EMBL" id="BMCK01000003">
    <property type="protein sequence ID" value="GGD24047.1"/>
    <property type="molecule type" value="Genomic_DNA"/>
</dbReference>
<evidence type="ECO:0000256" key="3">
    <source>
        <dbReference type="ARBA" id="ARBA00022692"/>
    </source>
</evidence>
<evidence type="ECO:0000313" key="10">
    <source>
        <dbReference type="Proteomes" id="UP000297025"/>
    </source>
</evidence>
<dbReference type="PANTHER" id="PTHR35007">
    <property type="entry name" value="INTEGRAL MEMBRANE PROTEIN-RELATED"/>
    <property type="match status" value="1"/>
</dbReference>
<reference evidence="9" key="4">
    <citation type="submission" date="2019-03" db="EMBL/GenBank/DDBJ databases">
        <authorList>
            <person name="Huang Y."/>
        </authorList>
    </citation>
    <scope>NUCLEOTIDE SEQUENCE</scope>
    <source>
        <strain evidence="9">JCM 16608</strain>
    </source>
</reference>
<dbReference type="RefSeq" id="WP_135832960.1">
    <property type="nucleotide sequence ID" value="NZ_BMCK01000003.1"/>
</dbReference>
<sequence length="306" mass="32383">MSLEIWVMLAGAVVGGGVMLAAVLVAQPPTTGPVSLARFDDQLRRGRRTASLTADRRHQGESARMRKIGSDLAEALDSRGIRLPKSLTVQLGLVGMSREMFLARTVGGALLGFLWPVFVVLPMAFLGVVAPIVPLWGMVLGAVIGAMVPSSQLRTQAAERLRAFRHMLSAFLDLVAMNLAGGRGVPEALQAAASISDSEAMVRIRDTLEAAKLQGVTPWAALGELGNEIDLDELRDLAASLALVAEDGAKVRESLAARAASMRSKELADAEGRAAAKSQSMLVAQLLMCVGFLLFLIYPALSMVLA</sequence>
<dbReference type="AlphaFoldDB" id="A0A4V1CWN8"/>
<name>A0A4V1CWN8_9ACTN</name>
<gene>
    <name evidence="9" type="ORF">E2C04_13320</name>
    <name evidence="8" type="ORF">GCM10007231_23970</name>
</gene>
<reference evidence="8" key="5">
    <citation type="submission" date="2024-05" db="EMBL/GenBank/DDBJ databases">
        <authorList>
            <person name="Sun Q."/>
            <person name="Sedlacek I."/>
        </authorList>
    </citation>
    <scope>NUCLEOTIDE SEQUENCE</scope>
    <source>
        <strain evidence="8">CCM 7403</strain>
    </source>
</reference>
<feature type="transmembrane region" description="Helical" evidence="6">
    <location>
        <begin position="282"/>
        <end position="301"/>
    </location>
</feature>
<evidence type="ECO:0000256" key="1">
    <source>
        <dbReference type="ARBA" id="ARBA00004651"/>
    </source>
</evidence>
<reference evidence="11" key="3">
    <citation type="journal article" date="2019" name="Int. J. Syst. Evol. Microbiol.">
        <title>The Global Catalogue of Microorganisms (GCM) 10K type strain sequencing project: providing services to taxonomists for standard genome sequencing and annotation.</title>
        <authorList>
            <consortium name="The Broad Institute Genomics Platform"/>
            <consortium name="The Broad Institute Genome Sequencing Center for Infectious Disease"/>
            <person name="Wu L."/>
            <person name="Ma J."/>
        </authorList>
    </citation>
    <scope>NUCLEOTIDE SEQUENCE [LARGE SCALE GENOMIC DNA]</scope>
    <source>
        <strain evidence="11">CCM 7403</strain>
    </source>
</reference>
<dbReference type="EMBL" id="CP038462">
    <property type="protein sequence ID" value="QCC77917.1"/>
    <property type="molecule type" value="Genomic_DNA"/>
</dbReference>
<dbReference type="KEGG" id="ndp:E2C04_13320"/>
<dbReference type="OrthoDB" id="5243064at2"/>
<evidence type="ECO:0000256" key="6">
    <source>
        <dbReference type="SAM" id="Phobius"/>
    </source>
</evidence>
<dbReference type="InterPro" id="IPR018076">
    <property type="entry name" value="T2SS_GspF_dom"/>
</dbReference>
<evidence type="ECO:0000256" key="5">
    <source>
        <dbReference type="ARBA" id="ARBA00023136"/>
    </source>
</evidence>
<dbReference type="Proteomes" id="UP000297025">
    <property type="component" value="Chromosome"/>
</dbReference>
<feature type="transmembrane region" description="Helical" evidence="6">
    <location>
        <begin position="101"/>
        <end position="118"/>
    </location>
</feature>
<dbReference type="Proteomes" id="UP000630594">
    <property type="component" value="Unassembled WGS sequence"/>
</dbReference>
<evidence type="ECO:0000313" key="11">
    <source>
        <dbReference type="Proteomes" id="UP000630594"/>
    </source>
</evidence>
<evidence type="ECO:0000259" key="7">
    <source>
        <dbReference type="Pfam" id="PF00482"/>
    </source>
</evidence>
<evidence type="ECO:0000313" key="9">
    <source>
        <dbReference type="EMBL" id="QCC77917.1"/>
    </source>
</evidence>
<keyword evidence="3 6" id="KW-0812">Transmembrane</keyword>
<keyword evidence="11" id="KW-1185">Reference proteome</keyword>
<feature type="domain" description="Type II secretion system protein GspF" evidence="7">
    <location>
        <begin position="171"/>
        <end position="298"/>
    </location>
</feature>
<keyword evidence="5 6" id="KW-0472">Membrane</keyword>
<feature type="transmembrane region" description="Helical" evidence="6">
    <location>
        <begin position="124"/>
        <end position="148"/>
    </location>
</feature>
<feature type="transmembrane region" description="Helical" evidence="6">
    <location>
        <begin position="6"/>
        <end position="26"/>
    </location>
</feature>
<dbReference type="GO" id="GO:0005886">
    <property type="term" value="C:plasma membrane"/>
    <property type="evidence" value="ECO:0007669"/>
    <property type="project" value="UniProtKB-SubCell"/>
</dbReference>
<dbReference type="PANTHER" id="PTHR35007:SF1">
    <property type="entry name" value="PILUS ASSEMBLY PROTEIN"/>
    <property type="match status" value="1"/>
</dbReference>